<organism evidence="1 2">
    <name type="scientific">Pleurodeles waltl</name>
    <name type="common">Iberian ribbed newt</name>
    <dbReference type="NCBI Taxonomy" id="8319"/>
    <lineage>
        <taxon>Eukaryota</taxon>
        <taxon>Metazoa</taxon>
        <taxon>Chordata</taxon>
        <taxon>Craniata</taxon>
        <taxon>Vertebrata</taxon>
        <taxon>Euteleostomi</taxon>
        <taxon>Amphibia</taxon>
        <taxon>Batrachia</taxon>
        <taxon>Caudata</taxon>
        <taxon>Salamandroidea</taxon>
        <taxon>Salamandridae</taxon>
        <taxon>Pleurodelinae</taxon>
        <taxon>Pleurodeles</taxon>
    </lineage>
</organism>
<name>A0AAV7TVV1_PLEWA</name>
<accession>A0AAV7TVV1</accession>
<sequence>MKHGERVCPASSPPPRDRVRLAAFHQKRLSLAFLAAEALARAGAGQLTAAPSSAEGVWPQQLPCLLPSSPASTVPPSSGSPSA</sequence>
<reference evidence="1" key="1">
    <citation type="journal article" date="2022" name="bioRxiv">
        <title>Sequencing and chromosome-scale assembly of the giantPleurodeles waltlgenome.</title>
        <authorList>
            <person name="Brown T."/>
            <person name="Elewa A."/>
            <person name="Iarovenko S."/>
            <person name="Subramanian E."/>
            <person name="Araus A.J."/>
            <person name="Petzold A."/>
            <person name="Susuki M."/>
            <person name="Suzuki K.-i.T."/>
            <person name="Hayashi T."/>
            <person name="Toyoda A."/>
            <person name="Oliveira C."/>
            <person name="Osipova E."/>
            <person name="Leigh N.D."/>
            <person name="Simon A."/>
            <person name="Yun M.H."/>
        </authorList>
    </citation>
    <scope>NUCLEOTIDE SEQUENCE</scope>
    <source>
        <strain evidence="1">20211129_DDA</strain>
        <tissue evidence="1">Liver</tissue>
    </source>
</reference>
<evidence type="ECO:0000313" key="2">
    <source>
        <dbReference type="Proteomes" id="UP001066276"/>
    </source>
</evidence>
<protein>
    <submittedName>
        <fullName evidence="1">Uncharacterized protein</fullName>
    </submittedName>
</protein>
<evidence type="ECO:0000313" key="1">
    <source>
        <dbReference type="EMBL" id="KAJ1180571.1"/>
    </source>
</evidence>
<comment type="caution">
    <text evidence="1">The sequence shown here is derived from an EMBL/GenBank/DDBJ whole genome shotgun (WGS) entry which is preliminary data.</text>
</comment>
<dbReference type="Proteomes" id="UP001066276">
    <property type="component" value="Chromosome 3_2"/>
</dbReference>
<dbReference type="EMBL" id="JANPWB010000006">
    <property type="protein sequence ID" value="KAJ1180571.1"/>
    <property type="molecule type" value="Genomic_DNA"/>
</dbReference>
<keyword evidence="2" id="KW-1185">Reference proteome</keyword>
<proteinExistence type="predicted"/>
<gene>
    <name evidence="1" type="ORF">NDU88_005792</name>
</gene>
<dbReference type="AlphaFoldDB" id="A0AAV7TVV1"/>